<keyword evidence="2" id="KW-1003">Cell membrane</keyword>
<evidence type="ECO:0000256" key="4">
    <source>
        <dbReference type="ARBA" id="ARBA00022989"/>
    </source>
</evidence>
<evidence type="ECO:0000259" key="7">
    <source>
        <dbReference type="Pfam" id="PF02687"/>
    </source>
</evidence>
<comment type="subcellular location">
    <subcellularLocation>
        <location evidence="1">Cell membrane</location>
        <topology evidence="1">Multi-pass membrane protein</topology>
    </subcellularLocation>
</comment>
<keyword evidence="3 6" id="KW-0812">Transmembrane</keyword>
<dbReference type="InterPro" id="IPR038766">
    <property type="entry name" value="Membrane_comp_ABC_pdt"/>
</dbReference>
<dbReference type="InterPro" id="IPR025857">
    <property type="entry name" value="MacB_PCD"/>
</dbReference>
<feature type="transmembrane region" description="Helical" evidence="6">
    <location>
        <begin position="744"/>
        <end position="766"/>
    </location>
</feature>
<feature type="transmembrane region" description="Helical" evidence="6">
    <location>
        <begin position="21"/>
        <end position="41"/>
    </location>
</feature>
<dbReference type="PANTHER" id="PTHR30287:SF1">
    <property type="entry name" value="INNER MEMBRANE PROTEIN"/>
    <property type="match status" value="1"/>
</dbReference>
<evidence type="ECO:0000256" key="6">
    <source>
        <dbReference type="SAM" id="Phobius"/>
    </source>
</evidence>
<sequence>MAALRFSTATRIALREIRSSRVKFAFVILSVAIGVGALTGVRGFSASFRRELLLQARSIMAADISVRSTQPLTKDESASLAAIGKSNGVEQTDVTELLSMASSTASFDPLLVALKAVDPAKYPFYGRVELSPNLSLSSALTQDTVAVADDLLIRLHLHVGDSIRLGNHNYRIAATVQQEPDRLSGMFAAGPRVLLSQQALAQSGLLAPESHATRRYLFRMKPTQGKVASDSEVAQLRAQLEQALPEAQVQDYREASPAVTKTLDGATGLLSLMSLVALVLGAVGVAMSMRAHLQQRMESIAIMKSMGATSTQVMKIYVVQTLLLGLAGGIAGALLGLGVQAVFPLFLARLLHITPHFTINAGSVALGIAAGLLTTLLFTVPPLLDIRGVRPILILRRNVEGSDDPFVARLTSKLRSSGAQIIASLALIAGLAALAAAVSDSRAVGGFFAAGLALVLLVLLAMSALTLKLLRIFLRSTGMSLPSSLRHGLANLYRPGNPSAALLAALGLGVMQMGAVYFVQRAVVEEMQISTSARLPNLFLLDISPREVDGLRTLLSSQPSIKGEPEILPVVGSRLIAVDGTPVAQLHFEHMPKRAMQSLNLTWAPQDDAPPPGDTITAGEWWTLAQANDAARHPVIAVEREQARRMHLSIGQHLTLAAQDDQLTATVAAFFDADSRHAYSRASFIMPKASLTGLPVIWYGGVHCEPSQTAMLRRVLYEHYPTVTVIDVAATVETVRQVILQVTYVIQFLAAFSILAGVIILASAIAGKRYRRMREVVVLKTLGGTRARIASIFSWEFAVLGLVSGFVGLVFANILARLLLVHAMHFAYSFHITATLLMWIATAALAVIAGWAASFRILGQKPLEVLREE</sequence>
<keyword evidence="10" id="KW-1185">Reference proteome</keyword>
<reference evidence="10" key="1">
    <citation type="journal article" date="2019" name="Int. J. Syst. Evol. Microbiol.">
        <title>The Global Catalogue of Microorganisms (GCM) 10K type strain sequencing project: providing services to taxonomists for standard genome sequencing and annotation.</title>
        <authorList>
            <consortium name="The Broad Institute Genomics Platform"/>
            <consortium name="The Broad Institute Genome Sequencing Center for Infectious Disease"/>
            <person name="Wu L."/>
            <person name="Ma J."/>
        </authorList>
    </citation>
    <scope>NUCLEOTIDE SEQUENCE [LARGE SCALE GENOMIC DNA]</scope>
    <source>
        <strain evidence="10">CGMCC 1.16026</strain>
    </source>
</reference>
<dbReference type="Pfam" id="PF12704">
    <property type="entry name" value="MacB_PCD"/>
    <property type="match status" value="1"/>
</dbReference>
<evidence type="ECO:0000256" key="1">
    <source>
        <dbReference type="ARBA" id="ARBA00004651"/>
    </source>
</evidence>
<dbReference type="InterPro" id="IPR003838">
    <property type="entry name" value="ABC3_permease_C"/>
</dbReference>
<accession>A0ABW1ZEC9</accession>
<dbReference type="Proteomes" id="UP001596391">
    <property type="component" value="Unassembled WGS sequence"/>
</dbReference>
<evidence type="ECO:0000313" key="9">
    <source>
        <dbReference type="EMBL" id="MFC6647062.1"/>
    </source>
</evidence>
<protein>
    <submittedName>
        <fullName evidence="9">ABC transporter permease</fullName>
    </submittedName>
</protein>
<gene>
    <name evidence="9" type="ORF">ACFQBQ_16065</name>
</gene>
<keyword evidence="4 6" id="KW-1133">Transmembrane helix</keyword>
<feature type="transmembrane region" description="Helical" evidence="6">
    <location>
        <begin position="836"/>
        <end position="858"/>
    </location>
</feature>
<feature type="transmembrane region" description="Helical" evidence="6">
    <location>
        <begin position="419"/>
        <end position="438"/>
    </location>
</feature>
<dbReference type="RefSeq" id="WP_263371006.1">
    <property type="nucleotide sequence ID" value="NZ_JAGSYD010000002.1"/>
</dbReference>
<proteinExistence type="predicted"/>
<feature type="domain" description="ABC3 transporter permease C-terminal" evidence="7">
    <location>
        <begin position="748"/>
        <end position="861"/>
    </location>
</feature>
<evidence type="ECO:0000313" key="10">
    <source>
        <dbReference type="Proteomes" id="UP001596391"/>
    </source>
</evidence>
<feature type="transmembrane region" description="Helical" evidence="6">
    <location>
        <begin position="314"/>
        <end position="337"/>
    </location>
</feature>
<dbReference type="EMBL" id="JBHSWI010000001">
    <property type="protein sequence ID" value="MFC6647062.1"/>
    <property type="molecule type" value="Genomic_DNA"/>
</dbReference>
<keyword evidence="5 6" id="KW-0472">Membrane</keyword>
<feature type="domain" description="MacB-like periplasmic core" evidence="8">
    <location>
        <begin position="25"/>
        <end position="242"/>
    </location>
</feature>
<feature type="transmembrane region" description="Helical" evidence="6">
    <location>
        <begin position="269"/>
        <end position="293"/>
    </location>
</feature>
<feature type="transmembrane region" description="Helical" evidence="6">
    <location>
        <begin position="357"/>
        <end position="380"/>
    </location>
</feature>
<feature type="transmembrane region" description="Helical" evidence="6">
    <location>
        <begin position="500"/>
        <end position="519"/>
    </location>
</feature>
<name>A0ABW1ZEC9_9BACT</name>
<evidence type="ECO:0000259" key="8">
    <source>
        <dbReference type="Pfam" id="PF12704"/>
    </source>
</evidence>
<feature type="transmembrane region" description="Helical" evidence="6">
    <location>
        <begin position="787"/>
        <end position="816"/>
    </location>
</feature>
<comment type="caution">
    <text evidence="9">The sequence shown here is derived from an EMBL/GenBank/DDBJ whole genome shotgun (WGS) entry which is preliminary data.</text>
</comment>
<dbReference type="PANTHER" id="PTHR30287">
    <property type="entry name" value="MEMBRANE COMPONENT OF PREDICTED ABC SUPERFAMILY METABOLITE UPTAKE TRANSPORTER"/>
    <property type="match status" value="1"/>
</dbReference>
<evidence type="ECO:0000256" key="5">
    <source>
        <dbReference type="ARBA" id="ARBA00023136"/>
    </source>
</evidence>
<feature type="transmembrane region" description="Helical" evidence="6">
    <location>
        <begin position="444"/>
        <end position="470"/>
    </location>
</feature>
<evidence type="ECO:0000256" key="2">
    <source>
        <dbReference type="ARBA" id="ARBA00022475"/>
    </source>
</evidence>
<feature type="domain" description="ABC3 transporter permease C-terminal" evidence="7">
    <location>
        <begin position="272"/>
        <end position="388"/>
    </location>
</feature>
<organism evidence="9 10">
    <name type="scientific">Granulicella cerasi</name>
    <dbReference type="NCBI Taxonomy" id="741063"/>
    <lineage>
        <taxon>Bacteria</taxon>
        <taxon>Pseudomonadati</taxon>
        <taxon>Acidobacteriota</taxon>
        <taxon>Terriglobia</taxon>
        <taxon>Terriglobales</taxon>
        <taxon>Acidobacteriaceae</taxon>
        <taxon>Granulicella</taxon>
    </lineage>
</organism>
<evidence type="ECO:0000256" key="3">
    <source>
        <dbReference type="ARBA" id="ARBA00022692"/>
    </source>
</evidence>
<dbReference type="Pfam" id="PF02687">
    <property type="entry name" value="FtsX"/>
    <property type="match status" value="2"/>
</dbReference>